<proteinExistence type="inferred from homology"/>
<comment type="similarity">
    <text evidence="1">Belongs to the bacterial solute-binding protein 7 family.</text>
</comment>
<dbReference type="InterPro" id="IPR038404">
    <property type="entry name" value="TRAP_DctP_sf"/>
</dbReference>
<evidence type="ECO:0000256" key="1">
    <source>
        <dbReference type="ARBA" id="ARBA00009023"/>
    </source>
</evidence>
<dbReference type="InterPro" id="IPR004682">
    <property type="entry name" value="TRAP_DctP"/>
</dbReference>
<evidence type="ECO:0000313" key="5">
    <source>
        <dbReference type="Proteomes" id="UP000537862"/>
    </source>
</evidence>
<gene>
    <name evidence="4" type="ORF">HKX39_10380</name>
</gene>
<dbReference type="Gene3D" id="3.40.190.170">
    <property type="entry name" value="Bacterial extracellular solute-binding protein, family 7"/>
    <property type="match status" value="1"/>
</dbReference>
<organism evidence="4 5">
    <name type="scientific">Pelistega suis</name>
    <dbReference type="NCBI Taxonomy" id="1631957"/>
    <lineage>
        <taxon>Bacteria</taxon>
        <taxon>Pseudomonadati</taxon>
        <taxon>Pseudomonadota</taxon>
        <taxon>Betaproteobacteria</taxon>
        <taxon>Burkholderiales</taxon>
        <taxon>Alcaligenaceae</taxon>
        <taxon>Pelistega</taxon>
    </lineage>
</organism>
<evidence type="ECO:0000256" key="3">
    <source>
        <dbReference type="ARBA" id="ARBA00022729"/>
    </source>
</evidence>
<dbReference type="CDD" id="cd13675">
    <property type="entry name" value="PBP2_TRAP_SBP_like_5"/>
    <property type="match status" value="1"/>
</dbReference>
<dbReference type="RefSeq" id="WP_171681260.1">
    <property type="nucleotide sequence ID" value="NZ_JABGBN010000012.1"/>
</dbReference>
<dbReference type="PIRSF" id="PIRSF006470">
    <property type="entry name" value="DctB"/>
    <property type="match status" value="1"/>
</dbReference>
<accession>A0A849PA20</accession>
<keyword evidence="5" id="KW-1185">Reference proteome</keyword>
<dbReference type="Proteomes" id="UP000537862">
    <property type="component" value="Unassembled WGS sequence"/>
</dbReference>
<sequence length="329" mass="36485">MKLKQFITLLGVTVAGFTLSPIAIAKNVVLKAAHASAITSTGQKAFEFMNNELKQKTDGRITLEIFPASQLGSERELVESIQLGNVDMAFVSSAVLGNFNPEFFALDIPFLFKDRASVYRVLDGEIGQSLLGSLDKVGIKGLAFWENGFRQLTNNKKEIRTPADLAGIKMRTMENEVHIAAWKALGANPSPLAFGELFTALQQGTFEAQEGPINLFYDMKFNEVQKYISVTNHVYSPWPLMINPEVYDSFSSEDKKVFDEVVKATANYQRDLALKADENAIANMPEVKITKLTAEELNQFSSKMPAIHEMVKKKIGPAIVDKIIAEINK</sequence>
<dbReference type="EMBL" id="JABGBN010000012">
    <property type="protein sequence ID" value="NOL52572.1"/>
    <property type="molecule type" value="Genomic_DNA"/>
</dbReference>
<dbReference type="GO" id="GO:0055085">
    <property type="term" value="P:transmembrane transport"/>
    <property type="evidence" value="ECO:0007669"/>
    <property type="project" value="InterPro"/>
</dbReference>
<dbReference type="InterPro" id="IPR018389">
    <property type="entry name" value="DctP_fam"/>
</dbReference>
<dbReference type="PANTHER" id="PTHR33376">
    <property type="match status" value="1"/>
</dbReference>
<evidence type="ECO:0000256" key="2">
    <source>
        <dbReference type="ARBA" id="ARBA00022448"/>
    </source>
</evidence>
<comment type="caution">
    <text evidence="4">The sequence shown here is derived from an EMBL/GenBank/DDBJ whole genome shotgun (WGS) entry which is preliminary data.</text>
</comment>
<dbReference type="PANTHER" id="PTHR33376:SF7">
    <property type="entry name" value="C4-DICARBOXYLATE-BINDING PROTEIN DCTB"/>
    <property type="match status" value="1"/>
</dbReference>
<evidence type="ECO:0000313" key="4">
    <source>
        <dbReference type="EMBL" id="NOL52572.1"/>
    </source>
</evidence>
<keyword evidence="2" id="KW-0813">Transport</keyword>
<dbReference type="NCBIfam" id="NF037995">
    <property type="entry name" value="TRAP_S1"/>
    <property type="match status" value="1"/>
</dbReference>
<dbReference type="AlphaFoldDB" id="A0A849PA20"/>
<dbReference type="GO" id="GO:0030288">
    <property type="term" value="C:outer membrane-bounded periplasmic space"/>
    <property type="evidence" value="ECO:0007669"/>
    <property type="project" value="InterPro"/>
</dbReference>
<keyword evidence="3" id="KW-0732">Signal</keyword>
<reference evidence="4 5" key="1">
    <citation type="submission" date="2020-05" db="EMBL/GenBank/DDBJ databases">
        <authorList>
            <person name="Niu N."/>
        </authorList>
    </citation>
    <scope>NUCLEOTIDE SEQUENCE [LARGE SCALE GENOMIC DNA]</scope>
    <source>
        <strain evidence="4 5">3340-03</strain>
    </source>
</reference>
<name>A0A849PA20_9BURK</name>
<dbReference type="NCBIfam" id="TIGR00787">
    <property type="entry name" value="dctP"/>
    <property type="match status" value="1"/>
</dbReference>
<protein>
    <submittedName>
        <fullName evidence="4">DctP family TRAP transporter solute-binding subunit</fullName>
    </submittedName>
</protein>
<dbReference type="Pfam" id="PF03480">
    <property type="entry name" value="DctP"/>
    <property type="match status" value="1"/>
</dbReference>